<dbReference type="CDD" id="cd04301">
    <property type="entry name" value="NAT_SF"/>
    <property type="match status" value="1"/>
</dbReference>
<protein>
    <submittedName>
        <fullName evidence="3">SPBc2 prophage-derived uncharacterized N-acetyltransferase YokL</fullName>
    </submittedName>
</protein>
<name>A0A2S4L180_9HYPO</name>
<dbReference type="PANTHER" id="PTHR43415:SF3">
    <property type="entry name" value="GNAT-FAMILY ACETYLTRANSFERASE"/>
    <property type="match status" value="1"/>
</dbReference>
<dbReference type="Proteomes" id="UP000237481">
    <property type="component" value="Unassembled WGS sequence"/>
</dbReference>
<reference evidence="3 4" key="1">
    <citation type="submission" date="2018-01" db="EMBL/GenBank/DDBJ databases">
        <title>Harnessing the power of phylogenomics to disentangle the directionality and signatures of interkingdom host jumping in the parasitic fungal genus Tolypocladium.</title>
        <authorList>
            <person name="Quandt C.A."/>
            <person name="Patterson W."/>
            <person name="Spatafora J.W."/>
        </authorList>
    </citation>
    <scope>NUCLEOTIDE SEQUENCE [LARGE SCALE GENOMIC DNA]</scope>
    <source>
        <strain evidence="3 4">NRBC 100945</strain>
    </source>
</reference>
<dbReference type="InterPro" id="IPR000182">
    <property type="entry name" value="GNAT_dom"/>
</dbReference>
<dbReference type="OrthoDB" id="64477at2759"/>
<evidence type="ECO:0000256" key="1">
    <source>
        <dbReference type="SAM" id="MobiDB-lite"/>
    </source>
</evidence>
<dbReference type="AlphaFoldDB" id="A0A2S4L180"/>
<dbReference type="Pfam" id="PF13302">
    <property type="entry name" value="Acetyltransf_3"/>
    <property type="match status" value="1"/>
</dbReference>
<dbReference type="InterPro" id="IPR016181">
    <property type="entry name" value="Acyl_CoA_acyltransferase"/>
</dbReference>
<accession>A0A2S4L180</accession>
<dbReference type="PROSITE" id="PS51186">
    <property type="entry name" value="GNAT"/>
    <property type="match status" value="1"/>
</dbReference>
<dbReference type="Gene3D" id="3.40.630.30">
    <property type="match status" value="1"/>
</dbReference>
<sequence length="242" mass="27091">MSPSATATPSKPNHNMDSVVHEAQTAFRSARLKYIKMDEADERIKAFLPQVEGDPVVLALASPALLRPSGKKELDWFAEQQAKAYLGVAICLLPSDEGEAVCTRTPAGDSNGEKNGESRDSKEQKKPTIIGTMCLGWGGIAPSTAHHRTASIGITLSSAHHNRGYGREAINWMLDWAFKHGAMHTVSICAYSYNERGAHLYQDIGFQPEGRRREVVWFNRKWYDELWFGMTEHEWEKLRGMS</sequence>
<evidence type="ECO:0000259" key="2">
    <source>
        <dbReference type="PROSITE" id="PS51186"/>
    </source>
</evidence>
<feature type="domain" description="N-acetyltransferase" evidence="2">
    <location>
        <begin position="138"/>
        <end position="229"/>
    </location>
</feature>
<dbReference type="EMBL" id="PKSG01000350">
    <property type="protein sequence ID" value="POR36204.1"/>
    <property type="molecule type" value="Genomic_DNA"/>
</dbReference>
<dbReference type="SUPFAM" id="SSF55729">
    <property type="entry name" value="Acyl-CoA N-acyltransferases (Nat)"/>
    <property type="match status" value="1"/>
</dbReference>
<proteinExistence type="predicted"/>
<keyword evidence="3" id="KW-0808">Transferase</keyword>
<organism evidence="3 4">
    <name type="scientific">Tolypocladium paradoxum</name>
    <dbReference type="NCBI Taxonomy" id="94208"/>
    <lineage>
        <taxon>Eukaryota</taxon>
        <taxon>Fungi</taxon>
        <taxon>Dikarya</taxon>
        <taxon>Ascomycota</taxon>
        <taxon>Pezizomycotina</taxon>
        <taxon>Sordariomycetes</taxon>
        <taxon>Hypocreomycetidae</taxon>
        <taxon>Hypocreales</taxon>
        <taxon>Ophiocordycipitaceae</taxon>
        <taxon>Tolypocladium</taxon>
    </lineage>
</organism>
<feature type="region of interest" description="Disordered" evidence="1">
    <location>
        <begin position="102"/>
        <end position="125"/>
    </location>
</feature>
<feature type="compositionally biased region" description="Basic and acidic residues" evidence="1">
    <location>
        <begin position="111"/>
        <end position="125"/>
    </location>
</feature>
<evidence type="ECO:0000313" key="3">
    <source>
        <dbReference type="EMBL" id="POR36204.1"/>
    </source>
</evidence>
<dbReference type="PANTHER" id="PTHR43415">
    <property type="entry name" value="SPERMIDINE N(1)-ACETYLTRANSFERASE"/>
    <property type="match status" value="1"/>
</dbReference>
<evidence type="ECO:0000313" key="4">
    <source>
        <dbReference type="Proteomes" id="UP000237481"/>
    </source>
</evidence>
<gene>
    <name evidence="3" type="ORF">TPAR_03609</name>
</gene>
<keyword evidence="4" id="KW-1185">Reference proteome</keyword>
<comment type="caution">
    <text evidence="3">The sequence shown here is derived from an EMBL/GenBank/DDBJ whole genome shotgun (WGS) entry which is preliminary data.</text>
</comment>
<dbReference type="GO" id="GO:0016747">
    <property type="term" value="F:acyltransferase activity, transferring groups other than amino-acyl groups"/>
    <property type="evidence" value="ECO:0007669"/>
    <property type="project" value="InterPro"/>
</dbReference>